<feature type="compositionally biased region" description="Basic and acidic residues" evidence="6">
    <location>
        <begin position="1130"/>
        <end position="1139"/>
    </location>
</feature>
<comment type="caution">
    <text evidence="7">The sequence shown here is derived from an EMBL/GenBank/DDBJ whole genome shotgun (WGS) entry which is preliminary data.</text>
</comment>
<feature type="coiled-coil region" evidence="5">
    <location>
        <begin position="590"/>
        <end position="638"/>
    </location>
</feature>
<dbReference type="PANTHER" id="PTHR46349">
    <property type="entry name" value="CINGULIN-LIKE PROTEIN 1-RELATED"/>
    <property type="match status" value="1"/>
</dbReference>
<evidence type="ECO:0000256" key="6">
    <source>
        <dbReference type="SAM" id="MobiDB-lite"/>
    </source>
</evidence>
<dbReference type="Proteomes" id="UP000717585">
    <property type="component" value="Unassembled WGS sequence"/>
</dbReference>
<evidence type="ECO:0000256" key="3">
    <source>
        <dbReference type="ARBA" id="ARBA00023123"/>
    </source>
</evidence>
<feature type="compositionally biased region" description="Low complexity" evidence="6">
    <location>
        <begin position="1032"/>
        <end position="1049"/>
    </location>
</feature>
<organism evidence="7 8">
    <name type="scientific">Carpediemonas membranifera</name>
    <dbReference type="NCBI Taxonomy" id="201153"/>
    <lineage>
        <taxon>Eukaryota</taxon>
        <taxon>Metamonada</taxon>
        <taxon>Carpediemonas-like organisms</taxon>
        <taxon>Carpediemonas</taxon>
    </lineage>
</organism>
<feature type="compositionally biased region" description="Acidic residues" evidence="6">
    <location>
        <begin position="1069"/>
        <end position="1110"/>
    </location>
</feature>
<evidence type="ECO:0000256" key="1">
    <source>
        <dbReference type="ARBA" id="ARBA00004496"/>
    </source>
</evidence>
<proteinExistence type="predicted"/>
<dbReference type="PANTHER" id="PTHR46349:SF6">
    <property type="entry name" value="MYOSIN-6-LIKE"/>
    <property type="match status" value="1"/>
</dbReference>
<keyword evidence="3" id="KW-0518">Myosin</keyword>
<evidence type="ECO:0000313" key="7">
    <source>
        <dbReference type="EMBL" id="KAG9395769.1"/>
    </source>
</evidence>
<dbReference type="Gene3D" id="1.10.287.2610">
    <property type="match status" value="1"/>
</dbReference>
<feature type="coiled-coil region" evidence="5">
    <location>
        <begin position="761"/>
        <end position="795"/>
    </location>
</feature>
<dbReference type="EMBL" id="JAHDYR010000008">
    <property type="protein sequence ID" value="KAG9395769.1"/>
    <property type="molecule type" value="Genomic_DNA"/>
</dbReference>
<evidence type="ECO:0000256" key="5">
    <source>
        <dbReference type="SAM" id="Coils"/>
    </source>
</evidence>
<accession>A0A8J6E113</accession>
<comment type="subcellular location">
    <subcellularLocation>
        <location evidence="1">Cytoplasm</location>
    </subcellularLocation>
</comment>
<protein>
    <submittedName>
        <fullName evidence="7">Chromosome partition protein Smc</fullName>
    </submittedName>
</protein>
<feature type="coiled-coil region" evidence="5">
    <location>
        <begin position="5"/>
        <end position="32"/>
    </location>
</feature>
<reference evidence="7" key="1">
    <citation type="submission" date="2021-05" db="EMBL/GenBank/DDBJ databases">
        <title>A free-living protist that lacks canonical eukaryotic 1 DNA replication and segregation systems.</title>
        <authorList>
            <person name="Salas-Leiva D.E."/>
            <person name="Tromer E.C."/>
            <person name="Curtis B.A."/>
            <person name="Jerlstrom-Hultqvist J."/>
            <person name="Kolisko M."/>
            <person name="Yi Z."/>
            <person name="Salas-Leiva J.S."/>
            <person name="Gallot-Lavallee L."/>
            <person name="Kops G.J.P.L."/>
            <person name="Archibald J.M."/>
            <person name="Simpson A.G.B."/>
            <person name="Roger A.J."/>
        </authorList>
    </citation>
    <scope>NUCLEOTIDE SEQUENCE</scope>
    <source>
        <strain evidence="7">BICM</strain>
    </source>
</reference>
<evidence type="ECO:0000313" key="8">
    <source>
        <dbReference type="Proteomes" id="UP000717585"/>
    </source>
</evidence>
<feature type="coiled-coil region" evidence="5">
    <location>
        <begin position="262"/>
        <end position="369"/>
    </location>
</feature>
<dbReference type="GO" id="GO:0005923">
    <property type="term" value="C:bicellular tight junction"/>
    <property type="evidence" value="ECO:0007669"/>
    <property type="project" value="TreeGrafter"/>
</dbReference>
<feature type="coiled-coil region" evidence="5">
    <location>
        <begin position="684"/>
        <end position="718"/>
    </location>
</feature>
<gene>
    <name evidence="7" type="ORF">J8273_2681</name>
</gene>
<dbReference type="AlphaFoldDB" id="A0A8J6E113"/>
<feature type="coiled-coil region" evidence="5">
    <location>
        <begin position="450"/>
        <end position="554"/>
    </location>
</feature>
<feature type="compositionally biased region" description="Acidic residues" evidence="6">
    <location>
        <begin position="1050"/>
        <end position="1061"/>
    </location>
</feature>
<evidence type="ECO:0000256" key="4">
    <source>
        <dbReference type="ARBA" id="ARBA00023175"/>
    </source>
</evidence>
<keyword evidence="2" id="KW-0963">Cytoplasm</keyword>
<feature type="coiled-coil region" evidence="5">
    <location>
        <begin position="858"/>
        <end position="920"/>
    </location>
</feature>
<feature type="compositionally biased region" description="Acidic residues" evidence="6">
    <location>
        <begin position="999"/>
        <end position="1011"/>
    </location>
</feature>
<name>A0A8J6E113_9EUKA</name>
<sequence>MATAFERAQAEAIELRDKLADAKDSLSDLTVKHADVSSQLEALRPKLTETRVKLQEACTERDSVKKIYKKKAQEADDANSKIAALKATVSSQTLTIERLQTDVGVLEEQLNVALKETSTDEKVALLLQERAALQSELANTKRELKDFDANVDIQIARRVEEETKQLSRALELEKRHSSQLKALSRQATKARDIAQAALAEMTKDPSGKHKSELQVISLARDAALCQVQQLKSDLHDTVVALKRSEATHECDEKLIEMHKTARAEAQAEVGRLKTKLAETRTRIDEGSSRIHDGERALSVVSAQLSEARAVNARLQAEREASLQAVAVRESLETALKEARQAKDAAYARSAELEQALEAAKAACADEIAQTRRDMAEEVSSVRGQLLSLNEAYKAEKGRFEAALSSAESLRAEIAQRDATVSEKLGEIAALSGELKGVQKLYAESTDPEFKDKYAARLEEYSDEIDLLKARLAAAVAATEEHQAKTSGIEDELAKARESLAEAEAIVDGFDGERGQWGQTKAELEAKVEQSKAEAQGLAERLEEVETQLMQVRVDADGAKVALAHETAAKEEIAAQLATMTEERRQYVHMAAVLGESVDELKSVKQALEAEKDAAVTLAEQQKTRADSAEVELRSLAQTSAQDHEMLTAEAERYRNAMNSLMVDKDGDVVNAVLAKERDSLTYKLASVQTRASELEQVVAELTAKIERSNAELAALNGLKTTAATEETKLKAEVDALLHANVASNAEITALTQRLEEQANKTHAAESGALELERKVREAEAEVEASRALVAAQKTKMDVLRKDVEKEVAEELAGLKERLSTTAKELATKTKELTDLKGALAGKVRDLDKQVLAAKKEVTEDAARETKRARDEVDAIRRQALAIQHKEKATEKRAAEAEKVVEELKTKCDRLLADNKKMLRMNKMLKEKLTAAAAAVVTPQPVAATPVEPTVAAGAVPAKSTPRVDPQPAEPETEAAPVAAKSPAKRKMPLPEPDKRATVEAEEEAAEPEELEDKIGTPEAGANEAKEAEPETESAPTPADAAPASICPESPDSDSDSDSDSDESFHPDAEIDEIVPSESEPDSETENNDEEDVEMEADGEPEAEAEPEAEVVPEGVTEAPLEQAPAPVTAAEHKEAEKKETKPRRRRVVATDDLLTQFI</sequence>
<keyword evidence="5" id="KW-0175">Coiled coil</keyword>
<feature type="region of interest" description="Disordered" evidence="6">
    <location>
        <begin position="952"/>
        <end position="1158"/>
    </location>
</feature>
<evidence type="ECO:0000256" key="2">
    <source>
        <dbReference type="ARBA" id="ARBA00022490"/>
    </source>
</evidence>
<keyword evidence="4" id="KW-0505">Motor protein</keyword>
<keyword evidence="8" id="KW-1185">Reference proteome</keyword>
<feature type="coiled-coil region" evidence="5">
    <location>
        <begin position="68"/>
        <end position="200"/>
    </location>
</feature>